<dbReference type="SUPFAM" id="SSF53850">
    <property type="entry name" value="Periplasmic binding protein-like II"/>
    <property type="match status" value="1"/>
</dbReference>
<dbReference type="STRING" id="311410.LA5095_05294"/>
<protein>
    <recommendedName>
        <fullName evidence="4">Solute-binding protein family 3/N-terminal domain-containing protein</fullName>
    </recommendedName>
</protein>
<keyword evidence="1" id="KW-0732">Signal</keyword>
<evidence type="ECO:0000313" key="3">
    <source>
        <dbReference type="Proteomes" id="UP000049983"/>
    </source>
</evidence>
<dbReference type="EMBL" id="CXWC01000014">
    <property type="protein sequence ID" value="CTQ77846.1"/>
    <property type="molecule type" value="Genomic_DNA"/>
</dbReference>
<feature type="signal peptide" evidence="1">
    <location>
        <begin position="1"/>
        <end position="23"/>
    </location>
</feature>
<reference evidence="3" key="1">
    <citation type="submission" date="2015-07" db="EMBL/GenBank/DDBJ databases">
        <authorList>
            <person name="Rodrigo-Torres Lidia"/>
            <person name="Arahal R.David."/>
        </authorList>
    </citation>
    <scope>NUCLEOTIDE SEQUENCE [LARGE SCALE GENOMIC DNA]</scope>
    <source>
        <strain evidence="3">CECT 5096</strain>
    </source>
</reference>
<proteinExistence type="predicted"/>
<evidence type="ECO:0000313" key="2">
    <source>
        <dbReference type="EMBL" id="CTQ77846.1"/>
    </source>
</evidence>
<dbReference type="AlphaFoldDB" id="A0A0M7B2H6"/>
<accession>A0A0M7B2H6</accession>
<feature type="chain" id="PRO_5009788175" description="Solute-binding protein family 3/N-terminal domain-containing protein" evidence="1">
    <location>
        <begin position="24"/>
        <end position="250"/>
    </location>
</feature>
<dbReference type="Proteomes" id="UP000049983">
    <property type="component" value="Unassembled WGS sequence"/>
</dbReference>
<dbReference type="Gene3D" id="3.40.190.10">
    <property type="entry name" value="Periplasmic binding protein-like II"/>
    <property type="match status" value="2"/>
</dbReference>
<keyword evidence="3" id="KW-1185">Reference proteome</keyword>
<name>A0A0M7B2H6_9HYPH</name>
<organism evidence="2 3">
    <name type="scientific">Roseibium album</name>
    <dbReference type="NCBI Taxonomy" id="311410"/>
    <lineage>
        <taxon>Bacteria</taxon>
        <taxon>Pseudomonadati</taxon>
        <taxon>Pseudomonadota</taxon>
        <taxon>Alphaproteobacteria</taxon>
        <taxon>Hyphomicrobiales</taxon>
        <taxon>Stappiaceae</taxon>
        <taxon>Roseibium</taxon>
    </lineage>
</organism>
<evidence type="ECO:0008006" key="4">
    <source>
        <dbReference type="Google" id="ProtNLM"/>
    </source>
</evidence>
<gene>
    <name evidence="2" type="ORF">LA5096_05312</name>
</gene>
<evidence type="ECO:0000256" key="1">
    <source>
        <dbReference type="SAM" id="SignalP"/>
    </source>
</evidence>
<sequence length="250" mass="27798">MTWLRICLVLIFQSGFSAKMAHAETWKIASLEWPPYSSSSLSSQGTAISRLRSLLARAGISLEVEFVPWTRARTISASEDFVGYFPAWPSEVGVGFVSTKTVAFSRVGIVKRVESTLSWTTVEDLFAKYRIGFVRNHVYPADLQRLIYQHYQPEDGTENEEDLARILAAGRIDAALTDPEVILHLADKLSLNGIDKSTGILQIQPLSLAIHRSSGYEERLDLLNELIEKDTGPKVVCCLLDTPPSDAEAR</sequence>